<feature type="domain" description="TnsA endonuclease N-terminal" evidence="3">
    <location>
        <begin position="81"/>
        <end position="173"/>
    </location>
</feature>
<accession>A0ABY3GBL1</accession>
<dbReference type="Gene3D" id="3.40.1350.10">
    <property type="match status" value="1"/>
</dbReference>
<sequence length="283" mass="32593">MRRSYGRGTHPQRGGTPAIQLDRASFKGPDPGQGSDYKPFIYTRDVSSLGRSHRLPGSKTRRLHHLLSDLELAIFLTLDRSPHVTDIREQFPMRVEDTVRIAEELGLPHGCYKGTQQVLTSDFLVDFEDPQRPSIAIQAKYSTDLQKPEVIERLELERRYWQEKGIPWVIVTEREVSKVAFANIQWLYPAHAEGDIAQDDLAHYQQLFLLEFQRHPDRKLTAIAQGLDTSGQLEAGQALYWLRQLLARHCFLFDLDTPYRELKPKDLVANSHQMHQELSSVAR</sequence>
<dbReference type="CDD" id="cd22362">
    <property type="entry name" value="TnsA_endonuclease-like"/>
    <property type="match status" value="1"/>
</dbReference>
<dbReference type="InterPro" id="IPR036390">
    <property type="entry name" value="WH_DNA-bd_sf"/>
</dbReference>
<dbReference type="Pfam" id="PF08721">
    <property type="entry name" value="Tn7_Tnp_TnsA_C"/>
    <property type="match status" value="1"/>
</dbReference>
<dbReference type="GO" id="GO:0004519">
    <property type="term" value="F:endonuclease activity"/>
    <property type="evidence" value="ECO:0007669"/>
    <property type="project" value="UniProtKB-KW"/>
</dbReference>
<evidence type="ECO:0000313" key="4">
    <source>
        <dbReference type="EMBL" id="TWR84814.1"/>
    </source>
</evidence>
<dbReference type="Pfam" id="PF08722">
    <property type="entry name" value="Tn7_TnsA-like_N"/>
    <property type="match status" value="1"/>
</dbReference>
<keyword evidence="4" id="KW-0540">Nuclease</keyword>
<feature type="domain" description="TnsA endonuclease C-terminal" evidence="2">
    <location>
        <begin position="175"/>
        <end position="255"/>
    </location>
</feature>
<dbReference type="InterPro" id="IPR011856">
    <property type="entry name" value="tRNA_endonuc-like_dom_sf"/>
</dbReference>
<keyword evidence="5" id="KW-1185">Reference proteome</keyword>
<protein>
    <submittedName>
        <fullName evidence="4">Heteromeric transposase endonuclease subunit TnsA</fullName>
    </submittedName>
</protein>
<dbReference type="InterPro" id="IPR014833">
    <property type="entry name" value="TnsA_N"/>
</dbReference>
<proteinExistence type="predicted"/>
<dbReference type="EMBL" id="VFIO01000016">
    <property type="protein sequence ID" value="TWR84814.1"/>
    <property type="molecule type" value="Genomic_DNA"/>
</dbReference>
<keyword evidence="4" id="KW-0378">Hydrolase</keyword>
<keyword evidence="4" id="KW-0255">Endonuclease</keyword>
<evidence type="ECO:0000256" key="1">
    <source>
        <dbReference type="SAM" id="MobiDB-lite"/>
    </source>
</evidence>
<dbReference type="InterPro" id="IPR014832">
    <property type="entry name" value="TnsA_C"/>
</dbReference>
<reference evidence="4 5" key="1">
    <citation type="submission" date="2019-06" db="EMBL/GenBank/DDBJ databases">
        <title>Pseudomonas bimorpha sp. nov. isolated from bovine raw milk and skim milk concentrate.</title>
        <authorList>
            <person name="Hofmann K."/>
            <person name="Huptas C."/>
            <person name="Doll E."/>
            <person name="Scherer S."/>
            <person name="Wenning M."/>
        </authorList>
    </citation>
    <scope>NUCLEOTIDE SEQUENCE [LARGE SCALE GENOMIC DNA]</scope>
    <source>
        <strain evidence="4 5">DSM 108989</strain>
    </source>
</reference>
<evidence type="ECO:0000313" key="5">
    <source>
        <dbReference type="Proteomes" id="UP000318428"/>
    </source>
</evidence>
<dbReference type="Proteomes" id="UP000318428">
    <property type="component" value="Unassembled WGS sequence"/>
</dbReference>
<dbReference type="SUPFAM" id="SSF52980">
    <property type="entry name" value="Restriction endonuclease-like"/>
    <property type="match status" value="1"/>
</dbReference>
<dbReference type="Gene3D" id="1.10.10.10">
    <property type="entry name" value="Winged helix-like DNA-binding domain superfamily/Winged helix DNA-binding domain"/>
    <property type="match status" value="1"/>
</dbReference>
<feature type="region of interest" description="Disordered" evidence="1">
    <location>
        <begin position="1"/>
        <end position="39"/>
    </location>
</feature>
<dbReference type="InterPro" id="IPR011335">
    <property type="entry name" value="Restrct_endonuc-II-like"/>
</dbReference>
<organism evidence="4 5">
    <name type="scientific">Pseudomonas saxonica</name>
    <dbReference type="NCBI Taxonomy" id="2600598"/>
    <lineage>
        <taxon>Bacteria</taxon>
        <taxon>Pseudomonadati</taxon>
        <taxon>Pseudomonadota</taxon>
        <taxon>Gammaproteobacteria</taxon>
        <taxon>Pseudomonadales</taxon>
        <taxon>Pseudomonadaceae</taxon>
        <taxon>Pseudomonas</taxon>
    </lineage>
</organism>
<dbReference type="SUPFAM" id="SSF46785">
    <property type="entry name" value="Winged helix' DNA-binding domain"/>
    <property type="match status" value="1"/>
</dbReference>
<name>A0ABY3GBL1_9PSED</name>
<comment type="caution">
    <text evidence="4">The sequence shown here is derived from an EMBL/GenBank/DDBJ whole genome shotgun (WGS) entry which is preliminary data.</text>
</comment>
<gene>
    <name evidence="4" type="ORF">FJD38_23335</name>
</gene>
<evidence type="ECO:0000259" key="3">
    <source>
        <dbReference type="Pfam" id="PF08722"/>
    </source>
</evidence>
<dbReference type="InterPro" id="IPR036388">
    <property type="entry name" value="WH-like_DNA-bd_sf"/>
</dbReference>
<evidence type="ECO:0000259" key="2">
    <source>
        <dbReference type="Pfam" id="PF08721"/>
    </source>
</evidence>